<dbReference type="RefSeq" id="WP_033359482.1">
    <property type="nucleotide sequence ID" value="NZ_CP073767.1"/>
</dbReference>
<dbReference type="KEGG" id="daur:Daura_39900"/>
<gene>
    <name evidence="1" type="ORF">Daura_39900</name>
</gene>
<dbReference type="AlphaFoldDB" id="A0A9Q9MHK8"/>
<dbReference type="EMBL" id="CP073767">
    <property type="protein sequence ID" value="UWZ52736.1"/>
    <property type="molecule type" value="Genomic_DNA"/>
</dbReference>
<evidence type="ECO:0000313" key="1">
    <source>
        <dbReference type="EMBL" id="UWZ52736.1"/>
    </source>
</evidence>
<evidence type="ECO:0000313" key="2">
    <source>
        <dbReference type="Proteomes" id="UP001058003"/>
    </source>
</evidence>
<dbReference type="OrthoDB" id="3694427at2"/>
<dbReference type="Proteomes" id="UP001058003">
    <property type="component" value="Chromosome"/>
</dbReference>
<keyword evidence="2" id="KW-1185">Reference proteome</keyword>
<organism evidence="1 2">
    <name type="scientific">Dactylosporangium aurantiacum</name>
    <dbReference type="NCBI Taxonomy" id="35754"/>
    <lineage>
        <taxon>Bacteria</taxon>
        <taxon>Bacillati</taxon>
        <taxon>Actinomycetota</taxon>
        <taxon>Actinomycetes</taxon>
        <taxon>Micromonosporales</taxon>
        <taxon>Micromonosporaceae</taxon>
        <taxon>Dactylosporangium</taxon>
    </lineage>
</organism>
<accession>A0A9Q9MHK8</accession>
<sequence>MRDAPIHQIRYGWSESSLLGTRGMGPVDATVPLERLPGLDGFLRDHVWAAGPEPGYTYLSHPDGGVMVRKYTTPAADGRPNSFAHILLCPALRGREALGLTGWDGWDEPALRVLHLSDLDGVIRARLRTLRAHARQLPADWLAALFAHYLSAPAASYTMIGEPDPLSVVCALGDLVGRPTTFATDEADDASERLPAAVFLRRAPSTANVPTRRRLSPAGVPADRYVFAFTTAVADAYVADGTRALARVRPARPPVSVEEVHRWAQGAQFAPGVLADLTRLPGLRDDQLHRLTDPRALQRVADAAQAAPAEDLAGAIDARLPPAALTVLVRQALARQFHAVPDPVLLERLSEISPLPEDLVAEHLPVPFDQLARLTRTLLGPDARRRLLEAAAAELPFAELVRWTDEQAAADPGSALAVFSVLCVRIRTASPEEVRALLDRGMLAFAVRQFADTAHGRSLLLATLLSALPKGMLTAGTVDALSAGGDPALLHALDGVVTDPAARAVILRQVRLAFYAGHQLREPGGAEPDGPSEPRATWWQRFVMALHRRRTVNDGNPT</sequence>
<proteinExistence type="predicted"/>
<protein>
    <submittedName>
        <fullName evidence="1">Uncharacterized protein</fullName>
    </submittedName>
</protein>
<name>A0A9Q9MHK8_9ACTN</name>
<reference evidence="1" key="1">
    <citation type="submission" date="2021-04" db="EMBL/GenBank/DDBJ databases">
        <title>Dactylosporangium aurantiacum NRRL B-8018 full assembly.</title>
        <authorList>
            <person name="Hartkoorn R.C."/>
            <person name="Beaudoing E."/>
            <person name="Hot D."/>
        </authorList>
    </citation>
    <scope>NUCLEOTIDE SEQUENCE</scope>
    <source>
        <strain evidence="1">NRRL B-8018</strain>
    </source>
</reference>